<dbReference type="GeneID" id="130456287"/>
<dbReference type="PANTHER" id="PTHR14256:SF3">
    <property type="entry name" value="NORMAL MUCOSA OF ESOPHAGUS-SPECIFIC GENE 1 PROTEIN"/>
    <property type="match status" value="1"/>
</dbReference>
<dbReference type="Pfam" id="PF06522">
    <property type="entry name" value="B12D"/>
    <property type="match status" value="1"/>
</dbReference>
<dbReference type="InParanoid" id="A0A5F8HB01"/>
<evidence type="ECO:0008006" key="4">
    <source>
        <dbReference type="Google" id="ProtNLM"/>
    </source>
</evidence>
<reference evidence="2" key="3">
    <citation type="submission" date="2025-09" db="UniProtKB">
        <authorList>
            <consortium name="Ensembl"/>
        </authorList>
    </citation>
    <scope>IDENTIFICATION</scope>
</reference>
<evidence type="ECO:0000313" key="3">
    <source>
        <dbReference type="Proteomes" id="UP000002280"/>
    </source>
</evidence>
<dbReference type="RefSeq" id="XP_056666369.1">
    <property type="nucleotide sequence ID" value="XM_056810391.1"/>
</dbReference>
<keyword evidence="1" id="KW-0812">Transmembrane</keyword>
<dbReference type="GO" id="GO:0045277">
    <property type="term" value="C:respiratory chain complex IV"/>
    <property type="evidence" value="ECO:0000318"/>
    <property type="project" value="GO_Central"/>
</dbReference>
<dbReference type="Bgee" id="ENSMODG00000042102">
    <property type="expression patterns" value="Expressed in extraembryonic membrane and 21 other cell types or tissues"/>
</dbReference>
<dbReference type="OMA" id="EPWENIN"/>
<name>A0A5F8HB01_MONDO</name>
<dbReference type="OrthoDB" id="5511684at2759"/>
<keyword evidence="1" id="KW-1133">Transmembrane helix</keyword>
<sequence>MSFLKFMMKKKELIPLFAFVGFAGLGATYMCIYSLFKTDVIVNRKKNPEPWENVNPYEPQKLLTIHQKWEPVEELKMVKQLTK</sequence>
<dbReference type="FunCoup" id="A0A5F8HB01">
    <property type="interactions" value="343"/>
</dbReference>
<keyword evidence="3" id="KW-1185">Reference proteome</keyword>
<accession>A0A5F8HB01</accession>
<evidence type="ECO:0000313" key="2">
    <source>
        <dbReference type="Ensembl" id="ENSMODP00000057154.1"/>
    </source>
</evidence>
<protein>
    <recommendedName>
        <fullName evidence="4">Normal mucosa of esophagus-specific gene 1 protein</fullName>
    </recommendedName>
</protein>
<dbReference type="PANTHER" id="PTHR14256">
    <property type="entry name" value="NADH-UBIQUINONE OXIDOREDUCTASE MLRQ SUBUNIT"/>
    <property type="match status" value="1"/>
</dbReference>
<dbReference type="Proteomes" id="UP000002280">
    <property type="component" value="Chromosome 1"/>
</dbReference>
<evidence type="ECO:0000256" key="1">
    <source>
        <dbReference type="SAM" id="Phobius"/>
    </source>
</evidence>
<keyword evidence="1" id="KW-0472">Membrane</keyword>
<reference evidence="2 3" key="1">
    <citation type="journal article" date="2007" name="Nature">
        <title>Genome of the marsupial Monodelphis domestica reveals innovation in non-coding sequences.</title>
        <authorList>
            <person name="Mikkelsen T.S."/>
            <person name="Wakefield M.J."/>
            <person name="Aken B."/>
            <person name="Amemiya C.T."/>
            <person name="Chang J.L."/>
            <person name="Duke S."/>
            <person name="Garber M."/>
            <person name="Gentles A.J."/>
            <person name="Goodstadt L."/>
            <person name="Heger A."/>
            <person name="Jurka J."/>
            <person name="Kamal M."/>
            <person name="Mauceli E."/>
            <person name="Searle S.M."/>
            <person name="Sharpe T."/>
            <person name="Baker M.L."/>
            <person name="Batzer M.A."/>
            <person name="Benos P.V."/>
            <person name="Belov K."/>
            <person name="Clamp M."/>
            <person name="Cook A."/>
            <person name="Cuff J."/>
            <person name="Das R."/>
            <person name="Davidow L."/>
            <person name="Deakin J.E."/>
            <person name="Fazzari M.J."/>
            <person name="Glass J.L."/>
            <person name="Grabherr M."/>
            <person name="Greally J.M."/>
            <person name="Gu W."/>
            <person name="Hore T.A."/>
            <person name="Huttley G.A."/>
            <person name="Kleber M."/>
            <person name="Jirtle R.L."/>
            <person name="Koina E."/>
            <person name="Lee J.T."/>
            <person name="Mahony S."/>
            <person name="Marra M.A."/>
            <person name="Miller R.D."/>
            <person name="Nicholls R.D."/>
            <person name="Oda M."/>
            <person name="Papenfuss A.T."/>
            <person name="Parra Z.E."/>
            <person name="Pollock D.D."/>
            <person name="Ray D.A."/>
            <person name="Schein J.E."/>
            <person name="Speed T.P."/>
            <person name="Thompson K."/>
            <person name="VandeBerg J.L."/>
            <person name="Wade C.M."/>
            <person name="Walker J.A."/>
            <person name="Waters P.D."/>
            <person name="Webber C."/>
            <person name="Weidman J.R."/>
            <person name="Xie X."/>
            <person name="Zody M.C."/>
            <person name="Baldwin J."/>
            <person name="Abdouelleil A."/>
            <person name="Abdulkadir J."/>
            <person name="Abebe A."/>
            <person name="Abera B."/>
            <person name="Abreu J."/>
            <person name="Acer S.C."/>
            <person name="Aftuck L."/>
            <person name="Alexander A."/>
            <person name="An P."/>
            <person name="Anderson E."/>
            <person name="Anderson S."/>
            <person name="Arachi H."/>
            <person name="Azer M."/>
            <person name="Bachantsang P."/>
            <person name="Barry A."/>
            <person name="Bayul T."/>
            <person name="Berlin A."/>
            <person name="Bessette D."/>
            <person name="Bloom T."/>
            <person name="Bloom T."/>
            <person name="Boguslavskiy L."/>
            <person name="Bonnet C."/>
            <person name="Boukhgalter B."/>
            <person name="Bourzgui I."/>
            <person name="Brown A."/>
            <person name="Cahill P."/>
            <person name="Channer S."/>
            <person name="Cheshatsang Y."/>
            <person name="Chuda L."/>
            <person name="Citroen M."/>
            <person name="Collymore A."/>
            <person name="Cooke P."/>
            <person name="Costello M."/>
            <person name="D'Aco K."/>
            <person name="Daza R."/>
            <person name="De Haan G."/>
            <person name="DeGray S."/>
            <person name="DeMaso C."/>
            <person name="Dhargay N."/>
            <person name="Dooley K."/>
            <person name="Dooley E."/>
            <person name="Doricent M."/>
            <person name="Dorje P."/>
            <person name="Dorjee K."/>
            <person name="Dupes A."/>
            <person name="Elong R."/>
            <person name="Falk J."/>
            <person name="Farina A."/>
            <person name="Faro S."/>
            <person name="Ferguson D."/>
            <person name="Fisher S."/>
            <person name="Foley C.D."/>
            <person name="Franke A."/>
            <person name="Friedrich D."/>
            <person name="Gadbois L."/>
            <person name="Gearin G."/>
            <person name="Gearin C.R."/>
            <person name="Giannoukos G."/>
            <person name="Goode T."/>
            <person name="Graham J."/>
            <person name="Grandbois E."/>
            <person name="Grewal S."/>
            <person name="Gyaltsen K."/>
            <person name="Hafez N."/>
            <person name="Hagos B."/>
            <person name="Hall J."/>
            <person name="Henson C."/>
            <person name="Hollinger A."/>
            <person name="Honan T."/>
            <person name="Huard M.D."/>
            <person name="Hughes L."/>
            <person name="Hurhula B."/>
            <person name="Husby M.E."/>
            <person name="Kamat A."/>
            <person name="Kanga B."/>
            <person name="Kashin S."/>
            <person name="Khazanovich D."/>
            <person name="Kisner P."/>
            <person name="Lance K."/>
            <person name="Lara M."/>
            <person name="Lee W."/>
            <person name="Lennon N."/>
            <person name="Letendre F."/>
            <person name="LeVine R."/>
            <person name="Lipovsky A."/>
            <person name="Liu X."/>
            <person name="Liu J."/>
            <person name="Liu S."/>
            <person name="Lokyitsang T."/>
            <person name="Lokyitsang Y."/>
            <person name="Lubonja R."/>
            <person name="Lui A."/>
            <person name="MacDonald P."/>
            <person name="Magnisalis V."/>
            <person name="Maru K."/>
            <person name="Matthews C."/>
            <person name="McCusker W."/>
            <person name="McDonough S."/>
            <person name="Mehta T."/>
            <person name="Meldrim J."/>
            <person name="Meneus L."/>
            <person name="Mihai O."/>
            <person name="Mihalev A."/>
            <person name="Mihova T."/>
            <person name="Mittelman R."/>
            <person name="Mlenga V."/>
            <person name="Montmayeur A."/>
            <person name="Mulrain L."/>
            <person name="Navidi A."/>
            <person name="Naylor J."/>
            <person name="Negash T."/>
            <person name="Nguyen T."/>
            <person name="Nguyen N."/>
            <person name="Nicol R."/>
            <person name="Norbu C."/>
            <person name="Norbu N."/>
            <person name="Novod N."/>
            <person name="O'Neill B."/>
            <person name="Osman S."/>
            <person name="Markiewicz E."/>
            <person name="Oyono O.L."/>
            <person name="Patti C."/>
            <person name="Phunkhang P."/>
            <person name="Pierre F."/>
            <person name="Priest M."/>
            <person name="Raghuraman S."/>
            <person name="Rege F."/>
            <person name="Reyes R."/>
            <person name="Rise C."/>
            <person name="Rogov P."/>
            <person name="Ross K."/>
            <person name="Ryan E."/>
            <person name="Settipalli S."/>
            <person name="Shea T."/>
            <person name="Sherpa N."/>
            <person name="Shi L."/>
            <person name="Shih D."/>
            <person name="Sparrow T."/>
            <person name="Spaulding J."/>
            <person name="Stalker J."/>
            <person name="Stange-Thomann N."/>
            <person name="Stavropoulos S."/>
            <person name="Stone C."/>
            <person name="Strader C."/>
            <person name="Tesfaye S."/>
            <person name="Thomson T."/>
            <person name="Thoulutsang Y."/>
            <person name="Thoulutsang D."/>
            <person name="Topham K."/>
            <person name="Topping I."/>
            <person name="Tsamla T."/>
            <person name="Vassiliev H."/>
            <person name="Vo A."/>
            <person name="Wangchuk T."/>
            <person name="Wangdi T."/>
            <person name="Weiand M."/>
            <person name="Wilkinson J."/>
            <person name="Wilson A."/>
            <person name="Yadav S."/>
            <person name="Young G."/>
            <person name="Yu Q."/>
            <person name="Zembek L."/>
            <person name="Zhong D."/>
            <person name="Zimmer A."/>
            <person name="Zwirko Z."/>
            <person name="Jaffe D.B."/>
            <person name="Alvarez P."/>
            <person name="Brockman W."/>
            <person name="Butler J."/>
            <person name="Chin C."/>
            <person name="Gnerre S."/>
            <person name="MacCallum I."/>
            <person name="Graves J.A."/>
            <person name="Ponting C.P."/>
            <person name="Breen M."/>
            <person name="Samollow P.B."/>
            <person name="Lander E.S."/>
            <person name="Lindblad-Toh K."/>
        </authorList>
    </citation>
    <scope>NUCLEOTIDE SEQUENCE [LARGE SCALE GENOMIC DNA]</scope>
</reference>
<dbReference type="Ensembl" id="ENSMODT00000058046.1">
    <property type="protein sequence ID" value="ENSMODP00000057154.1"/>
    <property type="gene ID" value="ENSMODG00000042102.1"/>
</dbReference>
<dbReference type="GeneTree" id="ENSGT00390000009277"/>
<proteinExistence type="predicted"/>
<dbReference type="RefSeq" id="XP_056666368.1">
    <property type="nucleotide sequence ID" value="XM_056810390.1"/>
</dbReference>
<dbReference type="AlphaFoldDB" id="A0A5F8HB01"/>
<organism evidence="2 3">
    <name type="scientific">Monodelphis domestica</name>
    <name type="common">Gray short-tailed opossum</name>
    <dbReference type="NCBI Taxonomy" id="13616"/>
    <lineage>
        <taxon>Eukaryota</taxon>
        <taxon>Metazoa</taxon>
        <taxon>Chordata</taxon>
        <taxon>Craniata</taxon>
        <taxon>Vertebrata</taxon>
        <taxon>Euteleostomi</taxon>
        <taxon>Mammalia</taxon>
        <taxon>Metatheria</taxon>
        <taxon>Didelphimorphia</taxon>
        <taxon>Didelphidae</taxon>
        <taxon>Monodelphis</taxon>
    </lineage>
</organism>
<dbReference type="InterPro" id="IPR010530">
    <property type="entry name" value="B12D"/>
</dbReference>
<reference evidence="2" key="2">
    <citation type="submission" date="2025-08" db="UniProtKB">
        <authorList>
            <consortium name="Ensembl"/>
        </authorList>
    </citation>
    <scope>IDENTIFICATION</scope>
</reference>
<feature type="transmembrane region" description="Helical" evidence="1">
    <location>
        <begin position="12"/>
        <end position="36"/>
    </location>
</feature>
<gene>
    <name evidence="2" type="primary">LOC130456287</name>
</gene>